<organism evidence="8 9">
    <name type="scientific">Paludibacterium paludis</name>
    <dbReference type="NCBI Taxonomy" id="1225769"/>
    <lineage>
        <taxon>Bacteria</taxon>
        <taxon>Pseudomonadati</taxon>
        <taxon>Pseudomonadota</taxon>
        <taxon>Betaproteobacteria</taxon>
        <taxon>Neisseriales</taxon>
        <taxon>Chromobacteriaceae</taxon>
        <taxon>Paludibacterium</taxon>
    </lineage>
</organism>
<dbReference type="InterPro" id="IPR004090">
    <property type="entry name" value="Chemotax_Me-accpt_rcpt"/>
</dbReference>
<dbReference type="Gene3D" id="1.10.287.950">
    <property type="entry name" value="Methyl-accepting chemotaxis protein"/>
    <property type="match status" value="1"/>
</dbReference>
<dbReference type="CDD" id="cd12913">
    <property type="entry name" value="PDC1_MCP_like"/>
    <property type="match status" value="1"/>
</dbReference>
<proteinExistence type="inferred from homology"/>
<dbReference type="SMART" id="SM00283">
    <property type="entry name" value="MA"/>
    <property type="match status" value="1"/>
</dbReference>
<feature type="domain" description="Methyl-accepting transducer" evidence="6">
    <location>
        <begin position="392"/>
        <end position="628"/>
    </location>
</feature>
<dbReference type="Pfam" id="PF00672">
    <property type="entry name" value="HAMP"/>
    <property type="match status" value="1"/>
</dbReference>
<evidence type="ECO:0000313" key="8">
    <source>
        <dbReference type="EMBL" id="GGY29083.1"/>
    </source>
</evidence>
<reference evidence="8" key="1">
    <citation type="journal article" date="2014" name="Int. J. Syst. Evol. Microbiol.">
        <title>Complete genome sequence of Corynebacterium casei LMG S-19264T (=DSM 44701T), isolated from a smear-ripened cheese.</title>
        <authorList>
            <consortium name="US DOE Joint Genome Institute (JGI-PGF)"/>
            <person name="Walter F."/>
            <person name="Albersmeier A."/>
            <person name="Kalinowski J."/>
            <person name="Ruckert C."/>
        </authorList>
    </citation>
    <scope>NUCLEOTIDE SEQUENCE</scope>
    <source>
        <strain evidence="8">KCTC 32182</strain>
    </source>
</reference>
<dbReference type="RefSeq" id="WP_189536795.1">
    <property type="nucleotide sequence ID" value="NZ_BMYX01000028.1"/>
</dbReference>
<evidence type="ECO:0000256" key="2">
    <source>
        <dbReference type="ARBA" id="ARBA00023224"/>
    </source>
</evidence>
<evidence type="ECO:0000259" key="7">
    <source>
        <dbReference type="PROSITE" id="PS50885"/>
    </source>
</evidence>
<dbReference type="PANTHER" id="PTHR32089">
    <property type="entry name" value="METHYL-ACCEPTING CHEMOTAXIS PROTEIN MCPB"/>
    <property type="match status" value="1"/>
</dbReference>
<feature type="transmembrane region" description="Helical" evidence="5">
    <location>
        <begin position="309"/>
        <end position="332"/>
    </location>
</feature>
<keyword evidence="2 4" id="KW-0807">Transducer</keyword>
<evidence type="ECO:0000256" key="4">
    <source>
        <dbReference type="PROSITE-ProRule" id="PRU00284"/>
    </source>
</evidence>
<evidence type="ECO:0000256" key="1">
    <source>
        <dbReference type="ARBA" id="ARBA00004370"/>
    </source>
</evidence>
<evidence type="ECO:0000256" key="5">
    <source>
        <dbReference type="SAM" id="Phobius"/>
    </source>
</evidence>
<comment type="caution">
    <text evidence="8">The sequence shown here is derived from an EMBL/GenBank/DDBJ whole genome shotgun (WGS) entry which is preliminary data.</text>
</comment>
<evidence type="ECO:0000313" key="9">
    <source>
        <dbReference type="Proteomes" id="UP000645257"/>
    </source>
</evidence>
<comment type="subcellular location">
    <subcellularLocation>
        <location evidence="1">Membrane</location>
    </subcellularLocation>
</comment>
<evidence type="ECO:0000256" key="3">
    <source>
        <dbReference type="ARBA" id="ARBA00029447"/>
    </source>
</evidence>
<dbReference type="CDD" id="cd18774">
    <property type="entry name" value="PDC2_HK_sensor"/>
    <property type="match status" value="1"/>
</dbReference>
<name>A0A918P6Z4_9NEIS</name>
<dbReference type="GO" id="GO:0006935">
    <property type="term" value="P:chemotaxis"/>
    <property type="evidence" value="ECO:0007669"/>
    <property type="project" value="InterPro"/>
</dbReference>
<accession>A0A918P6Z4</accession>
<comment type="similarity">
    <text evidence="3">Belongs to the methyl-accepting chemotaxis (MCP) protein family.</text>
</comment>
<dbReference type="Gene3D" id="3.30.450.20">
    <property type="entry name" value="PAS domain"/>
    <property type="match status" value="2"/>
</dbReference>
<dbReference type="CDD" id="cd06225">
    <property type="entry name" value="HAMP"/>
    <property type="match status" value="1"/>
</dbReference>
<keyword evidence="5" id="KW-0812">Transmembrane</keyword>
<dbReference type="Pfam" id="PF00015">
    <property type="entry name" value="MCPsignal"/>
    <property type="match status" value="1"/>
</dbReference>
<dbReference type="SMART" id="SM00304">
    <property type="entry name" value="HAMP"/>
    <property type="match status" value="2"/>
</dbReference>
<dbReference type="Proteomes" id="UP000645257">
    <property type="component" value="Unassembled WGS sequence"/>
</dbReference>
<dbReference type="InterPro" id="IPR004089">
    <property type="entry name" value="MCPsignal_dom"/>
</dbReference>
<evidence type="ECO:0000259" key="6">
    <source>
        <dbReference type="PROSITE" id="PS50111"/>
    </source>
</evidence>
<dbReference type="GO" id="GO:0007165">
    <property type="term" value="P:signal transduction"/>
    <property type="evidence" value="ECO:0007669"/>
    <property type="project" value="UniProtKB-KW"/>
</dbReference>
<gene>
    <name evidence="8" type="ORF">GCM10011289_35200</name>
</gene>
<feature type="transmembrane region" description="Helical" evidence="5">
    <location>
        <begin position="12"/>
        <end position="33"/>
    </location>
</feature>
<dbReference type="PROSITE" id="PS50111">
    <property type="entry name" value="CHEMOTAXIS_TRANSDUC_2"/>
    <property type="match status" value="1"/>
</dbReference>
<dbReference type="GO" id="GO:0016020">
    <property type="term" value="C:membrane"/>
    <property type="evidence" value="ECO:0007669"/>
    <property type="project" value="UniProtKB-SubCell"/>
</dbReference>
<dbReference type="CDD" id="cd11386">
    <property type="entry name" value="MCP_signal"/>
    <property type="match status" value="1"/>
</dbReference>
<feature type="domain" description="HAMP" evidence="7">
    <location>
        <begin position="333"/>
        <end position="387"/>
    </location>
</feature>
<dbReference type="AlphaFoldDB" id="A0A918P6Z4"/>
<reference evidence="8" key="2">
    <citation type="submission" date="2020-09" db="EMBL/GenBank/DDBJ databases">
        <authorList>
            <person name="Sun Q."/>
            <person name="Kim S."/>
        </authorList>
    </citation>
    <scope>NUCLEOTIDE SEQUENCE</scope>
    <source>
        <strain evidence="8">KCTC 32182</strain>
    </source>
</reference>
<dbReference type="Pfam" id="PF22673">
    <property type="entry name" value="MCP-like_PDC_1"/>
    <property type="match status" value="1"/>
</dbReference>
<dbReference type="GO" id="GO:0004888">
    <property type="term" value="F:transmembrane signaling receptor activity"/>
    <property type="evidence" value="ECO:0007669"/>
    <property type="project" value="InterPro"/>
</dbReference>
<dbReference type="FunFam" id="1.10.287.950:FF:000001">
    <property type="entry name" value="Methyl-accepting chemotaxis sensory transducer"/>
    <property type="match status" value="1"/>
</dbReference>
<dbReference type="PANTHER" id="PTHR32089:SF112">
    <property type="entry name" value="LYSOZYME-LIKE PROTEIN-RELATED"/>
    <property type="match status" value="1"/>
</dbReference>
<dbReference type="InterPro" id="IPR003660">
    <property type="entry name" value="HAMP_dom"/>
</dbReference>
<sequence>MRTRFFSTARGKILTGSALLIFIGIGLLVGLFVRNSYRHAEDTVLNESRMLAEQEAGTIQRRLERSYHATQSLANAALALRSRLPANGRAILADIVRRQLSGDPDAIGYWAIWEPDAFDGPDARHAGQPENDKTGRAGVYWFNKAGRTDVVWGAEGVDDSDYYARPKQSGKPYLTEPYTDPDIKVLMGTLSVPLVIDGKVAGIVGCDLSLDHLRDLAARIRPYDTGYMSLYSNKALLLAGHDPARAGKPDTSLPADASRAIASGKHYDYQSGDGWLHFLVPVRVGDTEGPWAVRISIPLDRALAPVREMVWQSLLVGIAILAGTLLLMGLMVHRLLTPLNRLEHAMTTLSAGSGDLTRQLDAGSQDEIGRSAAAFNQFTASLHDMMLEVRDTADSIQAAGTQLTHDIGRIVASSGTQSEAARATAQRIEALSHSVARIAGAVGQTEKSTELSDVLSGHAADKVMTASREITRIADTVRHLAGTVGELDDRTGQIGSIAGVIRDIADQTNLLALNAAIEAARAGEQGRGFAVVADEVRKLAERTAVATREITAMIGTIQEESRTVASNVEGALALVDRGVALTQDVAETIEQIRRHARDVATAMGGTARATAEQSEVSQEIASHIDAILAMLRQTDDAVKAAGNLAGTLDAEGHALTRLIGRFRL</sequence>
<dbReference type="EMBL" id="BMYX01000028">
    <property type="protein sequence ID" value="GGY29083.1"/>
    <property type="molecule type" value="Genomic_DNA"/>
</dbReference>
<protein>
    <submittedName>
        <fullName evidence="8">Chemotaxis transducer</fullName>
    </submittedName>
</protein>
<dbReference type="PRINTS" id="PR00260">
    <property type="entry name" value="CHEMTRNSDUCR"/>
</dbReference>
<dbReference type="PROSITE" id="PS50885">
    <property type="entry name" value="HAMP"/>
    <property type="match status" value="1"/>
</dbReference>
<keyword evidence="5" id="KW-0472">Membrane</keyword>
<dbReference type="SUPFAM" id="SSF58104">
    <property type="entry name" value="Methyl-accepting chemotaxis protein (MCP) signaling domain"/>
    <property type="match status" value="1"/>
</dbReference>
<keyword evidence="5" id="KW-1133">Transmembrane helix</keyword>
<keyword evidence="9" id="KW-1185">Reference proteome</keyword>